<dbReference type="Pfam" id="PF06439">
    <property type="entry name" value="3keto-disac_hyd"/>
    <property type="match status" value="2"/>
</dbReference>
<gene>
    <name evidence="3" type="ORF">HH304_04090</name>
</gene>
<organism evidence="3 4">
    <name type="scientific">Marinigracilibium pacificum</name>
    <dbReference type="NCBI Taxonomy" id="2729599"/>
    <lineage>
        <taxon>Bacteria</taxon>
        <taxon>Pseudomonadati</taxon>
        <taxon>Bacteroidota</taxon>
        <taxon>Cytophagia</taxon>
        <taxon>Cytophagales</taxon>
        <taxon>Flammeovirgaceae</taxon>
        <taxon>Marinigracilibium</taxon>
    </lineage>
</organism>
<dbReference type="GO" id="GO:0016787">
    <property type="term" value="F:hydrolase activity"/>
    <property type="evidence" value="ECO:0007669"/>
    <property type="project" value="InterPro"/>
</dbReference>
<feature type="domain" description="3-keto-alpha-glucoside-1,2-lyase/3-keto-2-hydroxy-glucal hydratase" evidence="2">
    <location>
        <begin position="23"/>
        <end position="210"/>
    </location>
</feature>
<dbReference type="EMBL" id="JABBNU010000002">
    <property type="protein sequence ID" value="NMM47568.1"/>
    <property type="molecule type" value="Genomic_DNA"/>
</dbReference>
<proteinExistence type="predicted"/>
<keyword evidence="1" id="KW-0732">Signal</keyword>
<name>A0A848IWM6_9BACT</name>
<evidence type="ECO:0000313" key="4">
    <source>
        <dbReference type="Proteomes" id="UP000559010"/>
    </source>
</evidence>
<feature type="domain" description="3-keto-alpha-glucoside-1,2-lyase/3-keto-2-hydroxy-glucal hydratase" evidence="2">
    <location>
        <begin position="243"/>
        <end position="456"/>
    </location>
</feature>
<keyword evidence="4" id="KW-1185">Reference proteome</keyword>
<feature type="signal peptide" evidence="1">
    <location>
        <begin position="1"/>
        <end position="22"/>
    </location>
</feature>
<comment type="caution">
    <text evidence="3">The sequence shown here is derived from an EMBL/GenBank/DDBJ whole genome shotgun (WGS) entry which is preliminary data.</text>
</comment>
<feature type="chain" id="PRO_5032803990" evidence="1">
    <location>
        <begin position="23"/>
        <end position="459"/>
    </location>
</feature>
<sequence length="459" mass="51945">MKRKLWLFFFLLLMIDTMPLNAQWRELFNGKDLNGWKQLGGTATYSIENEEIVGTAVLNSPNSFLVTEQPYSDFILELEIYVSSQLNSGIQIRSNSDKDYLNGIFHGYQVEIDPSDRAFSGGIYDEKRRGWLYPLSRNEAAKTALKLNQWNKVHIEAIGNSINTWINGIHCARLMDNETSSGHIGLQVHSISAESGLEGTQIKWRNIRITTDNLTEYKLAKHPEVPEISYLKNTITDWEARNGFRLLWDGETTTGWRGAKLEGFPEKGWNINNGVLTILKTDGGESTGPGDIVTKNKYANFELELQFKITEGANSGIKYYVDPALNKGEGSAIGCEFQILDDDKHPDAKLGVNGNRTVGSLYDLITATNLSVPGRAKQFKGVGKWNTARIVARDGKVEHWLNNEKVVEYDRFSQMFKALVAYSKYARWDNFGQWEEGSILLQDHGDEVSYHSIKIRELN</sequence>
<evidence type="ECO:0000313" key="3">
    <source>
        <dbReference type="EMBL" id="NMM47568.1"/>
    </source>
</evidence>
<evidence type="ECO:0000256" key="1">
    <source>
        <dbReference type="SAM" id="SignalP"/>
    </source>
</evidence>
<protein>
    <submittedName>
        <fullName evidence="3">DUF1080 domain-containing protein</fullName>
    </submittedName>
</protein>
<accession>A0A848IWM6</accession>
<dbReference type="AlphaFoldDB" id="A0A848IWM6"/>
<dbReference type="Proteomes" id="UP000559010">
    <property type="component" value="Unassembled WGS sequence"/>
</dbReference>
<dbReference type="InterPro" id="IPR010496">
    <property type="entry name" value="AL/BT2_dom"/>
</dbReference>
<dbReference type="RefSeq" id="WP_169678188.1">
    <property type="nucleotide sequence ID" value="NZ_JABBNU010000002.1"/>
</dbReference>
<reference evidence="3 4" key="1">
    <citation type="submission" date="2020-04" db="EMBL/GenBank/DDBJ databases">
        <title>Flammeovirgaceae bacterium KN852 isolated from deep sea.</title>
        <authorList>
            <person name="Zhang D.-C."/>
        </authorList>
    </citation>
    <scope>NUCLEOTIDE SEQUENCE [LARGE SCALE GENOMIC DNA]</scope>
    <source>
        <strain evidence="3 4">KN852</strain>
    </source>
</reference>
<evidence type="ECO:0000259" key="2">
    <source>
        <dbReference type="Pfam" id="PF06439"/>
    </source>
</evidence>
<dbReference type="Gene3D" id="2.60.120.560">
    <property type="entry name" value="Exo-inulinase, domain 1"/>
    <property type="match status" value="2"/>
</dbReference>